<sequence>MNRGCDVHGLIPAAFQRHFDLMLIPHMGRDVILSFDPVVSYSIASWDRAVHSYIEMHGLSVAS</sequence>
<evidence type="ECO:0000313" key="2">
    <source>
        <dbReference type="Proteomes" id="UP000276215"/>
    </source>
</evidence>
<proteinExistence type="predicted"/>
<organism evidence="1 2">
    <name type="scientific">Choiromyces venosus 120613-1</name>
    <dbReference type="NCBI Taxonomy" id="1336337"/>
    <lineage>
        <taxon>Eukaryota</taxon>
        <taxon>Fungi</taxon>
        <taxon>Dikarya</taxon>
        <taxon>Ascomycota</taxon>
        <taxon>Pezizomycotina</taxon>
        <taxon>Pezizomycetes</taxon>
        <taxon>Pezizales</taxon>
        <taxon>Tuberaceae</taxon>
        <taxon>Choiromyces</taxon>
    </lineage>
</organism>
<accession>A0A3N4JIB0</accession>
<reference evidence="1 2" key="1">
    <citation type="journal article" date="2018" name="Nat. Ecol. Evol.">
        <title>Pezizomycetes genomes reveal the molecular basis of ectomycorrhizal truffle lifestyle.</title>
        <authorList>
            <person name="Murat C."/>
            <person name="Payen T."/>
            <person name="Noel B."/>
            <person name="Kuo A."/>
            <person name="Morin E."/>
            <person name="Chen J."/>
            <person name="Kohler A."/>
            <person name="Krizsan K."/>
            <person name="Balestrini R."/>
            <person name="Da Silva C."/>
            <person name="Montanini B."/>
            <person name="Hainaut M."/>
            <person name="Levati E."/>
            <person name="Barry K.W."/>
            <person name="Belfiori B."/>
            <person name="Cichocki N."/>
            <person name="Clum A."/>
            <person name="Dockter R.B."/>
            <person name="Fauchery L."/>
            <person name="Guy J."/>
            <person name="Iotti M."/>
            <person name="Le Tacon F."/>
            <person name="Lindquist E.A."/>
            <person name="Lipzen A."/>
            <person name="Malagnac F."/>
            <person name="Mello A."/>
            <person name="Molinier V."/>
            <person name="Miyauchi S."/>
            <person name="Poulain J."/>
            <person name="Riccioni C."/>
            <person name="Rubini A."/>
            <person name="Sitrit Y."/>
            <person name="Splivallo R."/>
            <person name="Traeger S."/>
            <person name="Wang M."/>
            <person name="Zifcakova L."/>
            <person name="Wipf D."/>
            <person name="Zambonelli A."/>
            <person name="Paolocci F."/>
            <person name="Nowrousian M."/>
            <person name="Ottonello S."/>
            <person name="Baldrian P."/>
            <person name="Spatafora J.W."/>
            <person name="Henrissat B."/>
            <person name="Nagy L.G."/>
            <person name="Aury J.M."/>
            <person name="Wincker P."/>
            <person name="Grigoriev I.V."/>
            <person name="Bonfante P."/>
            <person name="Martin F.M."/>
        </authorList>
    </citation>
    <scope>NUCLEOTIDE SEQUENCE [LARGE SCALE GENOMIC DNA]</scope>
    <source>
        <strain evidence="1 2">120613-1</strain>
    </source>
</reference>
<dbReference type="EMBL" id="ML120411">
    <property type="protein sequence ID" value="RPA96748.1"/>
    <property type="molecule type" value="Genomic_DNA"/>
</dbReference>
<name>A0A3N4JIB0_9PEZI</name>
<dbReference type="Proteomes" id="UP000276215">
    <property type="component" value="Unassembled WGS sequence"/>
</dbReference>
<dbReference type="AlphaFoldDB" id="A0A3N4JIB0"/>
<evidence type="ECO:0000313" key="1">
    <source>
        <dbReference type="EMBL" id="RPA96748.1"/>
    </source>
</evidence>
<dbReference type="OrthoDB" id="10512700at2759"/>
<gene>
    <name evidence="1" type="ORF">L873DRAFT_1810779</name>
</gene>
<protein>
    <submittedName>
        <fullName evidence="1">Uncharacterized protein</fullName>
    </submittedName>
</protein>
<keyword evidence="2" id="KW-1185">Reference proteome</keyword>